<evidence type="ECO:0000256" key="1">
    <source>
        <dbReference type="ARBA" id="ARBA00009437"/>
    </source>
</evidence>
<gene>
    <name evidence="6" type="ORF">HF682_04805</name>
</gene>
<accession>A0A847RXL1</accession>
<dbReference type="InterPro" id="IPR036390">
    <property type="entry name" value="WH_DNA-bd_sf"/>
</dbReference>
<dbReference type="GO" id="GO:0003700">
    <property type="term" value="F:DNA-binding transcription factor activity"/>
    <property type="evidence" value="ECO:0007669"/>
    <property type="project" value="InterPro"/>
</dbReference>
<evidence type="ECO:0000259" key="5">
    <source>
        <dbReference type="PROSITE" id="PS50931"/>
    </source>
</evidence>
<evidence type="ECO:0000313" key="6">
    <source>
        <dbReference type="EMBL" id="NLR74471.1"/>
    </source>
</evidence>
<sequence>MQSKPSLDWNHLKYFLAVARHGGLTPAAQHLGSSPSTVMRHVDAMEAELGITLFLRQQQGYRLTDQGESLLSHMLEAEQAMLALERHGSQLAQRDQAMGTIRLATAETLGSTLVAPNLHRFFQQYPLVQVELIIGRQLSDLSRREADLALRSMNPEHRDWYQDYVLQEVGLLSYRLYGTPERCEQARREGWQRTPLIGWDEAWLKDARGHWLTRFPTESTVFRCNSLQGQFAAACNGIGLVLLPDFLGKQDARLQAVEEGEIYQRQLMLVWHRDLRASQRVLAMRDFLVKLLREYIPQA</sequence>
<evidence type="ECO:0000256" key="3">
    <source>
        <dbReference type="ARBA" id="ARBA00023125"/>
    </source>
</evidence>
<dbReference type="InterPro" id="IPR036388">
    <property type="entry name" value="WH-like_DNA-bd_sf"/>
</dbReference>
<dbReference type="AlphaFoldDB" id="A0A847RXL1"/>
<comment type="caution">
    <text evidence="6">The sequence shown here is derived from an EMBL/GenBank/DDBJ whole genome shotgun (WGS) entry which is preliminary data.</text>
</comment>
<dbReference type="Gene3D" id="3.40.190.290">
    <property type="match status" value="1"/>
</dbReference>
<evidence type="ECO:0000313" key="7">
    <source>
        <dbReference type="Proteomes" id="UP000587991"/>
    </source>
</evidence>
<dbReference type="InterPro" id="IPR058163">
    <property type="entry name" value="LysR-type_TF_proteobact-type"/>
</dbReference>
<dbReference type="Pfam" id="PF00126">
    <property type="entry name" value="HTH_1"/>
    <property type="match status" value="1"/>
</dbReference>
<dbReference type="PROSITE" id="PS50931">
    <property type="entry name" value="HTH_LYSR"/>
    <property type="match status" value="1"/>
</dbReference>
<dbReference type="PANTHER" id="PTHR30537:SF3">
    <property type="entry name" value="TRANSCRIPTIONAL REGULATORY PROTEIN"/>
    <property type="match status" value="1"/>
</dbReference>
<protein>
    <submittedName>
        <fullName evidence="6">LysR family transcriptional regulator</fullName>
    </submittedName>
</protein>
<dbReference type="SUPFAM" id="SSF53850">
    <property type="entry name" value="Periplasmic binding protein-like II"/>
    <property type="match status" value="1"/>
</dbReference>
<evidence type="ECO:0000256" key="4">
    <source>
        <dbReference type="ARBA" id="ARBA00023163"/>
    </source>
</evidence>
<name>A0A847RXL1_9NEIS</name>
<dbReference type="InterPro" id="IPR005119">
    <property type="entry name" value="LysR_subst-bd"/>
</dbReference>
<keyword evidence="2" id="KW-0805">Transcription regulation</keyword>
<dbReference type="PANTHER" id="PTHR30537">
    <property type="entry name" value="HTH-TYPE TRANSCRIPTIONAL REGULATOR"/>
    <property type="match status" value="1"/>
</dbReference>
<dbReference type="EMBL" id="JABAIM010000001">
    <property type="protein sequence ID" value="NLR74471.1"/>
    <property type="molecule type" value="Genomic_DNA"/>
</dbReference>
<feature type="domain" description="HTH lysR-type" evidence="5">
    <location>
        <begin position="7"/>
        <end position="64"/>
    </location>
</feature>
<proteinExistence type="inferred from homology"/>
<reference evidence="6 7" key="1">
    <citation type="submission" date="2020-04" db="EMBL/GenBank/DDBJ databases">
        <title>Draft genome of Leeia sp. IMCC25680.</title>
        <authorList>
            <person name="Song J."/>
            <person name="Cho J.-C."/>
        </authorList>
    </citation>
    <scope>NUCLEOTIDE SEQUENCE [LARGE SCALE GENOMIC DNA]</scope>
    <source>
        <strain evidence="6 7">IMCC25680</strain>
    </source>
</reference>
<dbReference type="GO" id="GO:0006351">
    <property type="term" value="P:DNA-templated transcription"/>
    <property type="evidence" value="ECO:0007669"/>
    <property type="project" value="TreeGrafter"/>
</dbReference>
<dbReference type="InterPro" id="IPR000847">
    <property type="entry name" value="LysR_HTH_N"/>
</dbReference>
<keyword evidence="3" id="KW-0238">DNA-binding</keyword>
<dbReference type="Pfam" id="PF03466">
    <property type="entry name" value="LysR_substrate"/>
    <property type="match status" value="1"/>
</dbReference>
<comment type="similarity">
    <text evidence="1">Belongs to the LysR transcriptional regulatory family.</text>
</comment>
<evidence type="ECO:0000256" key="2">
    <source>
        <dbReference type="ARBA" id="ARBA00023015"/>
    </source>
</evidence>
<dbReference type="Gene3D" id="1.10.10.10">
    <property type="entry name" value="Winged helix-like DNA-binding domain superfamily/Winged helix DNA-binding domain"/>
    <property type="match status" value="1"/>
</dbReference>
<dbReference type="GO" id="GO:0043565">
    <property type="term" value="F:sequence-specific DNA binding"/>
    <property type="evidence" value="ECO:0007669"/>
    <property type="project" value="TreeGrafter"/>
</dbReference>
<organism evidence="6 7">
    <name type="scientific">Leeia aquatica</name>
    <dbReference type="NCBI Taxonomy" id="2725557"/>
    <lineage>
        <taxon>Bacteria</taxon>
        <taxon>Pseudomonadati</taxon>
        <taxon>Pseudomonadota</taxon>
        <taxon>Betaproteobacteria</taxon>
        <taxon>Neisseriales</taxon>
        <taxon>Leeiaceae</taxon>
        <taxon>Leeia</taxon>
    </lineage>
</organism>
<keyword evidence="4" id="KW-0804">Transcription</keyword>
<dbReference type="RefSeq" id="WP_168876085.1">
    <property type="nucleotide sequence ID" value="NZ_JABAIM010000001.1"/>
</dbReference>
<dbReference type="SUPFAM" id="SSF46785">
    <property type="entry name" value="Winged helix' DNA-binding domain"/>
    <property type="match status" value="1"/>
</dbReference>
<dbReference type="Proteomes" id="UP000587991">
    <property type="component" value="Unassembled WGS sequence"/>
</dbReference>
<keyword evidence="7" id="KW-1185">Reference proteome</keyword>